<keyword evidence="2" id="KW-0812">Transmembrane</keyword>
<feature type="transmembrane region" description="Helical" evidence="2">
    <location>
        <begin position="27"/>
        <end position="45"/>
    </location>
</feature>
<dbReference type="EMBL" id="JACQCQ010000013">
    <property type="protein sequence ID" value="MBI3627921.1"/>
    <property type="molecule type" value="Genomic_DNA"/>
</dbReference>
<gene>
    <name evidence="3" type="ORF">HY220_04250</name>
</gene>
<name>A0A9D6LRW6_9BACT</name>
<dbReference type="InterPro" id="IPR023365">
    <property type="entry name" value="Sortase_dom-sf"/>
</dbReference>
<evidence type="ECO:0000256" key="2">
    <source>
        <dbReference type="SAM" id="Phobius"/>
    </source>
</evidence>
<dbReference type="Proteomes" id="UP000808388">
    <property type="component" value="Unassembled WGS sequence"/>
</dbReference>
<comment type="caution">
    <text evidence="3">The sequence shown here is derived from an EMBL/GenBank/DDBJ whole genome shotgun (WGS) entry which is preliminary data.</text>
</comment>
<dbReference type="SUPFAM" id="SSF63817">
    <property type="entry name" value="Sortase"/>
    <property type="match status" value="1"/>
</dbReference>
<evidence type="ECO:0000313" key="4">
    <source>
        <dbReference type="Proteomes" id="UP000808388"/>
    </source>
</evidence>
<dbReference type="Pfam" id="PF04203">
    <property type="entry name" value="Sortase"/>
    <property type="match status" value="1"/>
</dbReference>
<sequence length="232" mass="25137">MDSIPLPVPASFGILKTRVPAVGGGKFLAISATNFMLAFMLLYLAGLMPDGAKEIAGAITHPFILQSRAETTPLSETESPAVGEDSNWRIEIQKINVDAPILLPDTRAPVILNEDLTQGVVHYPGSAMPGEIGNVFLFGHSTGLAFVHNKNYEIFNDVKKLGADDVIKLENSGRVYLYLVKSVENKKAGAAEIQLTSDKKLLTLSTCNIFGGEEARYIVEAEFLRSYPVVVD</sequence>
<keyword evidence="1" id="KW-0378">Hydrolase</keyword>
<dbReference type="AlphaFoldDB" id="A0A9D6LRW6"/>
<dbReference type="GO" id="GO:0016787">
    <property type="term" value="F:hydrolase activity"/>
    <property type="evidence" value="ECO:0007669"/>
    <property type="project" value="UniProtKB-KW"/>
</dbReference>
<organism evidence="3 4">
    <name type="scientific">Candidatus Sungiibacteriota bacterium</name>
    <dbReference type="NCBI Taxonomy" id="2750080"/>
    <lineage>
        <taxon>Bacteria</taxon>
        <taxon>Candidatus Sungiibacteriota</taxon>
    </lineage>
</organism>
<evidence type="ECO:0000256" key="1">
    <source>
        <dbReference type="ARBA" id="ARBA00022801"/>
    </source>
</evidence>
<protein>
    <submittedName>
        <fullName evidence="3">Sortase</fullName>
    </submittedName>
</protein>
<proteinExistence type="predicted"/>
<reference evidence="3" key="1">
    <citation type="submission" date="2020-07" db="EMBL/GenBank/DDBJ databases">
        <title>Huge and variable diversity of episymbiotic CPR bacteria and DPANN archaea in groundwater ecosystems.</title>
        <authorList>
            <person name="He C.Y."/>
            <person name="Keren R."/>
            <person name="Whittaker M."/>
            <person name="Farag I.F."/>
            <person name="Doudna J."/>
            <person name="Cate J.H.D."/>
            <person name="Banfield J.F."/>
        </authorList>
    </citation>
    <scope>NUCLEOTIDE SEQUENCE</scope>
    <source>
        <strain evidence="3">NC_groundwater_972_Pr1_S-0.2um_49_27</strain>
    </source>
</reference>
<evidence type="ECO:0000313" key="3">
    <source>
        <dbReference type="EMBL" id="MBI3627921.1"/>
    </source>
</evidence>
<dbReference type="InterPro" id="IPR005754">
    <property type="entry name" value="Sortase"/>
</dbReference>
<keyword evidence="2" id="KW-0472">Membrane</keyword>
<dbReference type="Gene3D" id="2.40.260.10">
    <property type="entry name" value="Sortase"/>
    <property type="match status" value="1"/>
</dbReference>
<keyword evidence="2" id="KW-1133">Transmembrane helix</keyword>
<accession>A0A9D6LRW6</accession>